<name>A0A6B3LL53_9BACT</name>
<keyword evidence="1" id="KW-0732">Signal</keyword>
<feature type="chain" id="PRO_5025447364" description="Lipoprotein" evidence="1">
    <location>
        <begin position="20"/>
        <end position="195"/>
    </location>
</feature>
<reference evidence="2 3" key="1">
    <citation type="submission" date="2020-02" db="EMBL/GenBank/DDBJ databases">
        <authorList>
            <person name="Kim M.K."/>
        </authorList>
    </citation>
    <scope>NUCLEOTIDE SEQUENCE [LARGE SCALE GENOMIC DNA]</scope>
    <source>
        <strain evidence="2 3">BT327</strain>
    </source>
</reference>
<dbReference type="AlphaFoldDB" id="A0A6B3LL53"/>
<feature type="signal peptide" evidence="1">
    <location>
        <begin position="1"/>
        <end position="19"/>
    </location>
</feature>
<accession>A0A6B3LL53</accession>
<sequence>MYQNLKYPLLLLLATATIACNSGSDEDKGIASTHPKLEKQLSRDSVNALMRNGEHAELYDHYRITTDEYMNSGNYNVPTMFRGKLAPIDERSHRNARDYVIALREGMKQGINFAGKYTVVTVGCGTTCQRHFIVDRESGKVVDMVQSSTGAKFSENSRIFIVNPPDSTLNYNECRYCTPEVYELADGKLKKVEDK</sequence>
<protein>
    <recommendedName>
        <fullName evidence="4">Lipoprotein</fullName>
    </recommendedName>
</protein>
<evidence type="ECO:0000256" key="1">
    <source>
        <dbReference type="SAM" id="SignalP"/>
    </source>
</evidence>
<comment type="caution">
    <text evidence="2">The sequence shown here is derived from an EMBL/GenBank/DDBJ whole genome shotgun (WGS) entry which is preliminary data.</text>
</comment>
<organism evidence="2 3">
    <name type="scientific">Pontibacter burrus</name>
    <dbReference type="NCBI Taxonomy" id="2704466"/>
    <lineage>
        <taxon>Bacteria</taxon>
        <taxon>Pseudomonadati</taxon>
        <taxon>Bacteroidota</taxon>
        <taxon>Cytophagia</taxon>
        <taxon>Cytophagales</taxon>
        <taxon>Hymenobacteraceae</taxon>
        <taxon>Pontibacter</taxon>
    </lineage>
</organism>
<gene>
    <name evidence="2" type="ORF">GXP69_07425</name>
</gene>
<proteinExistence type="predicted"/>
<dbReference type="PROSITE" id="PS51257">
    <property type="entry name" value="PROKAR_LIPOPROTEIN"/>
    <property type="match status" value="1"/>
</dbReference>
<dbReference type="Proteomes" id="UP000474777">
    <property type="component" value="Unassembled WGS sequence"/>
</dbReference>
<evidence type="ECO:0000313" key="3">
    <source>
        <dbReference type="Proteomes" id="UP000474777"/>
    </source>
</evidence>
<dbReference type="RefSeq" id="WP_163913996.1">
    <property type="nucleotide sequence ID" value="NZ_JAAGWD010000003.1"/>
</dbReference>
<keyword evidence="3" id="KW-1185">Reference proteome</keyword>
<evidence type="ECO:0008006" key="4">
    <source>
        <dbReference type="Google" id="ProtNLM"/>
    </source>
</evidence>
<dbReference type="EMBL" id="JAAGWD010000003">
    <property type="protein sequence ID" value="NEM97519.1"/>
    <property type="molecule type" value="Genomic_DNA"/>
</dbReference>
<evidence type="ECO:0000313" key="2">
    <source>
        <dbReference type="EMBL" id="NEM97519.1"/>
    </source>
</evidence>